<dbReference type="InterPro" id="IPR056823">
    <property type="entry name" value="TEN-like_YD-shell"/>
</dbReference>
<dbReference type="Gene3D" id="2.180.10.10">
    <property type="entry name" value="RHS repeat-associated core"/>
    <property type="match status" value="3"/>
</dbReference>
<organism evidence="5 6">
    <name type="scientific">Sorangium cellulosum</name>
    <name type="common">Polyangium cellulosum</name>
    <dbReference type="NCBI Taxonomy" id="56"/>
    <lineage>
        <taxon>Bacteria</taxon>
        <taxon>Pseudomonadati</taxon>
        <taxon>Myxococcota</taxon>
        <taxon>Polyangia</taxon>
        <taxon>Polyangiales</taxon>
        <taxon>Polyangiaceae</taxon>
        <taxon>Sorangium</taxon>
    </lineage>
</organism>
<dbReference type="Pfam" id="PF13665">
    <property type="entry name" value="Tox-PAAR-like"/>
    <property type="match status" value="1"/>
</dbReference>
<dbReference type="Pfam" id="PF20148">
    <property type="entry name" value="DUF6531"/>
    <property type="match status" value="1"/>
</dbReference>
<evidence type="ECO:0000259" key="3">
    <source>
        <dbReference type="Pfam" id="PF20148"/>
    </source>
</evidence>
<dbReference type="InterPro" id="IPR050708">
    <property type="entry name" value="T6SS_VgrG/RHS"/>
</dbReference>
<protein>
    <submittedName>
        <fullName evidence="5">Uncharacterized protein</fullName>
    </submittedName>
</protein>
<feature type="compositionally biased region" description="Gly residues" evidence="2">
    <location>
        <begin position="163"/>
        <end position="172"/>
    </location>
</feature>
<sequence length="1407" mass="152006">MAKVTALGMDTITEKSGHQMTGMAVSVCLTPAAPSPLPIPYPTMGTVAEGITDPCMRTKIEGAKILTVGGCMKACHGNEPGTLKEVVSLNTAGPCFPWLGAPNVFIELGMAGITGSMGQMNKSITVGAGASASGAGGGGGGGGAGGAGGAGPGGARAGSPSNAGGGGGGSNQGAGPPNPPAPPGAEGQAKAGHPIDIVTGAMYTVPAVDFQLLGPSAVQWVRQYRTSAVRRNCGLGWGWSHAYSWRASLTPAGIEVIDSEGAMVLFPRLSDGEMARAPFERRLSRRGGDLVLALDDEDERILRRDDSGTYRLVAIRDRCGNLVEIEWDRGEVCAVVDSVGRRAERERFPGGERWFLVLVDGEGKTHRLRAVTYEVDPRGDLVRVTDRGGGVTEYRYDEDHFLVEERLPGGLVFHFRYEDGPDGRRRCVETWGELPGRDILAEIGGGTRLSPPGARGIYHTRLRYGPEPLQTTVIDAEGGTYRYAGNELGLVTRCTDPLGRTRWFTYDPMGRLVAIRDPIGNVARFSYDASGRVTAAVDERGSRTTLQRDDRGNVVAVVAPGSHRWEMKHDARGLLVERKDPRGMVATCVYDERGLATGKTGPSGTETMRYDAHGNLHEFVNALGATWKYTHDLLGQIVAVEGPSEYRYTLAYDGYGRLTEVDGPCGQHMARAHDAFGHVAAEELPGGALTTYRFVGPALLECRRPDGSVVRWGYDALLRLRWVENPAGERCTFDYNAAGQLVRERTFAGHEHRYEYDGAGRCSVRVWPDEQWHRYVRDATGRVVAVERSDGRLDRFERDDRGLVVRASNQEVTIELERDGLGHVVREVQRASGWEFAVEHRCPAAEPVEVHAYSTGWSVAIQRGAYGGTKELVIEAGGAVEEAVLFERDERQREVSRRRKADGAGVSTRRDALGRPVEVQIVDGLGGAARRRAYHWSPLGGLAALEDSELGWRTYDLDALGRPLRVQEAGRTEAFQYSPHGTPLPRGTAAALGPGGRVLRLGERRYVWDARGRLQRRVDATQSWTFVYDNDDRLVEATRGDGYRQRFLYDPFDRRIAVIGSDGRSTWFGWDASALVEERSSDGSVVRRVFESDEHTPLLESAGPGRWRLVATDATGAPWFLVGRDADHGGIELSTWGNVSWQRGEVTALRFAGQRFDPETGLVYNRHRYYAPELAQYTTPDPLVSDGSFQDVGFVPNPTVFIDPFGLIIIVGVRSEADEDPELRRAREARANARPGERVVYANELYNPNTGRGVRLDNLAPGEEVEILSHGTRGGVRFGKSVENGTAVAGRLQRAGLQPGTPITVVACRSGDPGPTGSSVVDQIHASTGGANPVTGIASNVGADPAGAGLGFVRPAVPASVAQRATPGPEGSVALVDAHWVRREGSGASETTYGLVQPPSRFVPPFT</sequence>
<dbReference type="PANTHER" id="PTHR32305:SF15">
    <property type="entry name" value="PROTEIN RHSA-RELATED"/>
    <property type="match status" value="1"/>
</dbReference>
<keyword evidence="1" id="KW-0677">Repeat</keyword>
<dbReference type="EMBL" id="CP012673">
    <property type="protein sequence ID" value="AUX45321.1"/>
    <property type="molecule type" value="Genomic_DNA"/>
</dbReference>
<feature type="domain" description="DUF6531" evidence="3">
    <location>
        <begin position="192"/>
        <end position="266"/>
    </location>
</feature>
<accession>A0A2L0F1E8</accession>
<evidence type="ECO:0000259" key="4">
    <source>
        <dbReference type="Pfam" id="PF25023"/>
    </source>
</evidence>
<evidence type="ECO:0000313" key="5">
    <source>
        <dbReference type="EMBL" id="AUX45321.1"/>
    </source>
</evidence>
<dbReference type="InterPro" id="IPR031325">
    <property type="entry name" value="RHS_repeat"/>
</dbReference>
<feature type="domain" description="Teneurin-like YD-shell" evidence="4">
    <location>
        <begin position="568"/>
        <end position="677"/>
    </location>
</feature>
<proteinExistence type="predicted"/>
<dbReference type="InterPro" id="IPR045351">
    <property type="entry name" value="DUF6531"/>
</dbReference>
<evidence type="ECO:0000256" key="1">
    <source>
        <dbReference type="ARBA" id="ARBA00022737"/>
    </source>
</evidence>
<evidence type="ECO:0000256" key="2">
    <source>
        <dbReference type="SAM" id="MobiDB-lite"/>
    </source>
</evidence>
<reference evidence="5 6" key="1">
    <citation type="submission" date="2015-09" db="EMBL/GenBank/DDBJ databases">
        <title>Sorangium comparison.</title>
        <authorList>
            <person name="Zaburannyi N."/>
            <person name="Bunk B."/>
            <person name="Overmann J."/>
            <person name="Mueller R."/>
        </authorList>
    </citation>
    <scope>NUCLEOTIDE SEQUENCE [LARGE SCALE GENOMIC DNA]</scope>
    <source>
        <strain evidence="5 6">So ce26</strain>
    </source>
</reference>
<dbReference type="NCBIfam" id="TIGR01643">
    <property type="entry name" value="YD_repeat_2x"/>
    <property type="match status" value="7"/>
</dbReference>
<feature type="domain" description="Teneurin-like YD-shell" evidence="4">
    <location>
        <begin position="954"/>
        <end position="1182"/>
    </location>
</feature>
<dbReference type="Pfam" id="PF25023">
    <property type="entry name" value="TEN_YD-shell"/>
    <property type="match status" value="2"/>
</dbReference>
<dbReference type="OrthoDB" id="5477618at2"/>
<dbReference type="NCBIfam" id="TIGR03696">
    <property type="entry name" value="Rhs_assc_core"/>
    <property type="match status" value="1"/>
</dbReference>
<dbReference type="RefSeq" id="WP_159397569.1">
    <property type="nucleotide sequence ID" value="NZ_CP012673.1"/>
</dbReference>
<dbReference type="InterPro" id="IPR022385">
    <property type="entry name" value="Rhs_assc_core"/>
</dbReference>
<gene>
    <name evidence="5" type="ORF">SOCE26_068030</name>
</gene>
<feature type="region of interest" description="Disordered" evidence="2">
    <location>
        <begin position="132"/>
        <end position="191"/>
    </location>
</feature>
<dbReference type="PANTHER" id="PTHR32305">
    <property type="match status" value="1"/>
</dbReference>
<dbReference type="Pfam" id="PF05593">
    <property type="entry name" value="RHS_repeat"/>
    <property type="match status" value="2"/>
</dbReference>
<feature type="compositionally biased region" description="Gly residues" evidence="2">
    <location>
        <begin position="134"/>
        <end position="156"/>
    </location>
</feature>
<dbReference type="Proteomes" id="UP000238348">
    <property type="component" value="Chromosome"/>
</dbReference>
<name>A0A2L0F1E8_SORCE</name>
<dbReference type="InterPro" id="IPR006530">
    <property type="entry name" value="YD"/>
</dbReference>
<evidence type="ECO:0000313" key="6">
    <source>
        <dbReference type="Proteomes" id="UP000238348"/>
    </source>
</evidence>